<dbReference type="EMBL" id="JAACXV010013365">
    <property type="protein sequence ID" value="KAF7273585.1"/>
    <property type="molecule type" value="Genomic_DNA"/>
</dbReference>
<feature type="coiled-coil region" evidence="6">
    <location>
        <begin position="221"/>
        <end position="250"/>
    </location>
</feature>
<evidence type="ECO:0000256" key="6">
    <source>
        <dbReference type="SAM" id="Coils"/>
    </source>
</evidence>
<sequence>MNDATVEYVYEDETGRQYTNHEPLEEVEHNPEEVMIIEHQEDIRKHDPDDPLGHDENLDRDPDCRRKDTHHCWGVDQSLKLIETMKQFKDELGKMGNRKDTWRKIHHNIQNKGVSVSVQECQNKWKNLIRSYKECIKMKNKSNMRFRYFKEMSDYYGGENVLSLDHDYNKTKLTLMPLLNATNGSGSAAPTVTFPPICFTDRQFIEYTNMKREEYAARQKRHEEEMAIRKQELEIQKKKLEVMKKAAMANAPSNKSINFDFPCRWPDEATTLLISIIRRRKYEIADKDQTKKPALWNEIMQEMNDNGFQISVKEIKSKWRNLIRTYNLRCKNQRQKGFKFKFFNDIQEFFRETESLGIDPVVFEVYAVE</sequence>
<keyword evidence="10" id="KW-1185">Reference proteome</keyword>
<feature type="region of interest" description="Disordered" evidence="7">
    <location>
        <begin position="44"/>
        <end position="63"/>
    </location>
</feature>
<dbReference type="AlphaFoldDB" id="A0A834MBC0"/>
<reference evidence="9" key="1">
    <citation type="submission" date="2020-08" db="EMBL/GenBank/DDBJ databases">
        <title>Genome sequencing and assembly of the red palm weevil Rhynchophorus ferrugineus.</title>
        <authorList>
            <person name="Dias G.B."/>
            <person name="Bergman C.M."/>
            <person name="Manee M."/>
        </authorList>
    </citation>
    <scope>NUCLEOTIDE SEQUENCE</scope>
    <source>
        <strain evidence="9">AA-2017</strain>
        <tissue evidence="9">Whole larva</tissue>
    </source>
</reference>
<evidence type="ECO:0000313" key="9">
    <source>
        <dbReference type="EMBL" id="KAF7273585.1"/>
    </source>
</evidence>
<dbReference type="OrthoDB" id="6742202at2759"/>
<name>A0A834MBC0_RHYFE</name>
<organism evidence="9 10">
    <name type="scientific">Rhynchophorus ferrugineus</name>
    <name type="common">Red palm weevil</name>
    <name type="synonym">Curculio ferrugineus</name>
    <dbReference type="NCBI Taxonomy" id="354439"/>
    <lineage>
        <taxon>Eukaryota</taxon>
        <taxon>Metazoa</taxon>
        <taxon>Ecdysozoa</taxon>
        <taxon>Arthropoda</taxon>
        <taxon>Hexapoda</taxon>
        <taxon>Insecta</taxon>
        <taxon>Pterygota</taxon>
        <taxon>Neoptera</taxon>
        <taxon>Endopterygota</taxon>
        <taxon>Coleoptera</taxon>
        <taxon>Polyphaga</taxon>
        <taxon>Cucujiformia</taxon>
        <taxon>Curculionidae</taxon>
        <taxon>Dryophthorinae</taxon>
        <taxon>Rhynchophorus</taxon>
    </lineage>
</organism>
<dbReference type="Gene3D" id="1.10.10.60">
    <property type="entry name" value="Homeodomain-like"/>
    <property type="match status" value="2"/>
</dbReference>
<accession>A0A834MBC0</accession>
<dbReference type="PANTHER" id="PTHR21654:SF84">
    <property type="entry name" value="SI:DKEY-66I24.7"/>
    <property type="match status" value="1"/>
</dbReference>
<evidence type="ECO:0000256" key="2">
    <source>
        <dbReference type="ARBA" id="ARBA00023015"/>
    </source>
</evidence>
<evidence type="ECO:0000256" key="3">
    <source>
        <dbReference type="ARBA" id="ARBA00023125"/>
    </source>
</evidence>
<dbReference type="GO" id="GO:0010468">
    <property type="term" value="P:regulation of gene expression"/>
    <property type="evidence" value="ECO:0007669"/>
    <property type="project" value="UniProtKB-ARBA"/>
</dbReference>
<keyword evidence="6" id="KW-0175">Coiled coil</keyword>
<evidence type="ECO:0000259" key="8">
    <source>
        <dbReference type="PROSITE" id="PS50090"/>
    </source>
</evidence>
<evidence type="ECO:0000256" key="1">
    <source>
        <dbReference type="ARBA" id="ARBA00004123"/>
    </source>
</evidence>
<dbReference type="Pfam" id="PF13837">
    <property type="entry name" value="Myb_DNA-bind_4"/>
    <property type="match status" value="2"/>
</dbReference>
<evidence type="ECO:0000256" key="7">
    <source>
        <dbReference type="SAM" id="MobiDB-lite"/>
    </source>
</evidence>
<keyword evidence="4" id="KW-0804">Transcription</keyword>
<dbReference type="GO" id="GO:0003677">
    <property type="term" value="F:DNA binding"/>
    <property type="evidence" value="ECO:0007669"/>
    <property type="project" value="UniProtKB-KW"/>
</dbReference>
<proteinExistence type="predicted"/>
<evidence type="ECO:0000256" key="4">
    <source>
        <dbReference type="ARBA" id="ARBA00023163"/>
    </source>
</evidence>
<keyword evidence="2" id="KW-0805">Transcription regulation</keyword>
<dbReference type="InterPro" id="IPR001005">
    <property type="entry name" value="SANT/Myb"/>
</dbReference>
<dbReference type="InterPro" id="IPR044822">
    <property type="entry name" value="Myb_DNA-bind_4"/>
</dbReference>
<keyword evidence="5" id="KW-0539">Nucleus</keyword>
<dbReference type="PANTHER" id="PTHR21654">
    <property type="entry name" value="FI21293P1"/>
    <property type="match status" value="1"/>
</dbReference>
<comment type="subcellular location">
    <subcellularLocation>
        <location evidence="1">Nucleus</location>
    </subcellularLocation>
</comment>
<keyword evidence="3" id="KW-0238">DNA-binding</keyword>
<evidence type="ECO:0000256" key="5">
    <source>
        <dbReference type="ARBA" id="ARBA00023242"/>
    </source>
</evidence>
<evidence type="ECO:0000313" key="10">
    <source>
        <dbReference type="Proteomes" id="UP000625711"/>
    </source>
</evidence>
<gene>
    <name evidence="9" type="ORF">GWI33_013693</name>
</gene>
<comment type="caution">
    <text evidence="9">The sequence shown here is derived from an EMBL/GenBank/DDBJ whole genome shotgun (WGS) entry which is preliminary data.</text>
</comment>
<feature type="domain" description="Myb-like" evidence="8">
    <location>
        <begin position="73"/>
        <end position="129"/>
    </location>
</feature>
<protein>
    <recommendedName>
        <fullName evidence="8">Myb-like domain-containing protein</fullName>
    </recommendedName>
</protein>
<dbReference type="Proteomes" id="UP000625711">
    <property type="component" value="Unassembled WGS sequence"/>
</dbReference>
<dbReference type="GO" id="GO:0005634">
    <property type="term" value="C:nucleus"/>
    <property type="evidence" value="ECO:0007669"/>
    <property type="project" value="UniProtKB-SubCell"/>
</dbReference>
<dbReference type="PROSITE" id="PS50090">
    <property type="entry name" value="MYB_LIKE"/>
    <property type="match status" value="1"/>
</dbReference>